<dbReference type="Proteomes" id="UP000237968">
    <property type="component" value="Unassembled WGS sequence"/>
</dbReference>
<keyword evidence="2 7" id="KW-0255">Endonuclease</keyword>
<feature type="domain" description="TNase-like" evidence="6">
    <location>
        <begin position="58"/>
        <end position="185"/>
    </location>
</feature>
<evidence type="ECO:0000256" key="5">
    <source>
        <dbReference type="SAM" id="SignalP"/>
    </source>
</evidence>
<keyword evidence="5" id="KW-0732">Signal</keyword>
<sequence>MRSLRSHCLSLLLASVALSSVGCLGFGGPLLPETDGGDDEASESDSGTGSETTEHPCGPTSGVVERVIDGDTMVLESGDRVRYILVNTPEITDGKNECWGSQASDYNSMQVLGRTVTIEYDQECRDQYGRLLGYVSVEDLEINRALLENGFACILHISPNGDSRLAEYQALENEAKTAEIGMWGACATVSCD</sequence>
<keyword evidence="1" id="KW-0540">Nuclease</keyword>
<dbReference type="EC" id="3.1.-.-" evidence="7"/>
<name>A0A2S9XRJ0_9BACT</name>
<dbReference type="Gene3D" id="2.40.50.90">
    <property type="match status" value="1"/>
</dbReference>
<evidence type="ECO:0000256" key="3">
    <source>
        <dbReference type="ARBA" id="ARBA00022801"/>
    </source>
</evidence>
<evidence type="ECO:0000256" key="1">
    <source>
        <dbReference type="ARBA" id="ARBA00022722"/>
    </source>
</evidence>
<accession>A0A2S9XRJ0</accession>
<comment type="caution">
    <text evidence="7">The sequence shown here is derived from an EMBL/GenBank/DDBJ whole genome shotgun (WGS) entry which is preliminary data.</text>
</comment>
<protein>
    <submittedName>
        <fullName evidence="7">Endonuclease YncB</fullName>
        <ecNumber evidence="7">3.1.-.-</ecNumber>
    </submittedName>
</protein>
<evidence type="ECO:0000259" key="6">
    <source>
        <dbReference type="PROSITE" id="PS50830"/>
    </source>
</evidence>
<keyword evidence="8" id="KW-1185">Reference proteome</keyword>
<dbReference type="InterPro" id="IPR016071">
    <property type="entry name" value="Staphylococal_nuclease_OB-fold"/>
</dbReference>
<evidence type="ECO:0000256" key="2">
    <source>
        <dbReference type="ARBA" id="ARBA00022759"/>
    </source>
</evidence>
<dbReference type="GO" id="GO:0004519">
    <property type="term" value="F:endonuclease activity"/>
    <property type="evidence" value="ECO:0007669"/>
    <property type="project" value="UniProtKB-KW"/>
</dbReference>
<evidence type="ECO:0000313" key="7">
    <source>
        <dbReference type="EMBL" id="PRP95483.1"/>
    </source>
</evidence>
<dbReference type="PANTHER" id="PTHR12302">
    <property type="entry name" value="EBNA2 BINDING PROTEIN P100"/>
    <property type="match status" value="1"/>
</dbReference>
<dbReference type="GO" id="GO:0016787">
    <property type="term" value="F:hydrolase activity"/>
    <property type="evidence" value="ECO:0007669"/>
    <property type="project" value="UniProtKB-KW"/>
</dbReference>
<evidence type="ECO:0000313" key="8">
    <source>
        <dbReference type="Proteomes" id="UP000237968"/>
    </source>
</evidence>
<dbReference type="EMBL" id="PVNK01000169">
    <property type="protein sequence ID" value="PRP95483.1"/>
    <property type="molecule type" value="Genomic_DNA"/>
</dbReference>
<dbReference type="AlphaFoldDB" id="A0A2S9XRJ0"/>
<reference evidence="7 8" key="1">
    <citation type="submission" date="2018-03" db="EMBL/GenBank/DDBJ databases">
        <title>Draft Genome Sequences of the Obligatory Marine Myxobacteria Enhygromyxa salina SWB005.</title>
        <authorList>
            <person name="Poehlein A."/>
            <person name="Moghaddam J.A."/>
            <person name="Harms H."/>
            <person name="Alanjari M."/>
            <person name="Koenig G.M."/>
            <person name="Daniel R."/>
            <person name="Schaeberle T.F."/>
        </authorList>
    </citation>
    <scope>NUCLEOTIDE SEQUENCE [LARGE SCALE GENOMIC DNA]</scope>
    <source>
        <strain evidence="7 8">SWB005</strain>
    </source>
</reference>
<proteinExistence type="predicted"/>
<keyword evidence="3 7" id="KW-0378">Hydrolase</keyword>
<feature type="signal peptide" evidence="5">
    <location>
        <begin position="1"/>
        <end position="19"/>
    </location>
</feature>
<organism evidence="7 8">
    <name type="scientific">Enhygromyxa salina</name>
    <dbReference type="NCBI Taxonomy" id="215803"/>
    <lineage>
        <taxon>Bacteria</taxon>
        <taxon>Pseudomonadati</taxon>
        <taxon>Myxococcota</taxon>
        <taxon>Polyangia</taxon>
        <taxon>Nannocystales</taxon>
        <taxon>Nannocystaceae</taxon>
        <taxon>Enhygromyxa</taxon>
    </lineage>
</organism>
<dbReference type="PROSITE" id="PS50830">
    <property type="entry name" value="TNASE_3"/>
    <property type="match status" value="1"/>
</dbReference>
<gene>
    <name evidence="7" type="primary">yncB</name>
    <name evidence="7" type="ORF">ENSA5_38340</name>
</gene>
<dbReference type="Pfam" id="PF00565">
    <property type="entry name" value="SNase"/>
    <property type="match status" value="1"/>
</dbReference>
<dbReference type="PANTHER" id="PTHR12302:SF3">
    <property type="entry name" value="SERINE_THREONINE-PROTEIN KINASE 31"/>
    <property type="match status" value="1"/>
</dbReference>
<dbReference type="SMART" id="SM00318">
    <property type="entry name" value="SNc"/>
    <property type="match status" value="1"/>
</dbReference>
<dbReference type="InterPro" id="IPR035437">
    <property type="entry name" value="SNase_OB-fold_sf"/>
</dbReference>
<dbReference type="SUPFAM" id="SSF50199">
    <property type="entry name" value="Staphylococcal nuclease"/>
    <property type="match status" value="1"/>
</dbReference>
<dbReference type="PROSITE" id="PS51257">
    <property type="entry name" value="PROKAR_LIPOPROTEIN"/>
    <property type="match status" value="1"/>
</dbReference>
<feature type="chain" id="PRO_5015417496" evidence="5">
    <location>
        <begin position="20"/>
        <end position="192"/>
    </location>
</feature>
<evidence type="ECO:0000256" key="4">
    <source>
        <dbReference type="SAM" id="MobiDB-lite"/>
    </source>
</evidence>
<feature type="region of interest" description="Disordered" evidence="4">
    <location>
        <begin position="32"/>
        <end position="63"/>
    </location>
</feature>